<sequence>MDQNTSLYSYVDPQEERPIYPTALPPFNSVHPDHLPYGTDHTPFATNLNRKMRLETQVYPLLEVARGDSYLPFPRSLAEDDAAYHIRGNPGREYPYGQAPMFYDSDYPSPPGPPTTDLSSIPETDRSPSPRAFENCFFSSIAHGHLSHPAIRDLEFVGYGSVAPHEIQHIPDPDYPDPDCQGDKNTQIYNPNPSLCNPAGLGLVDHDMRDDADAEGEPDSSCHHFPETIPVPAAKIPKAKSSARKQQKKTTAKPASPVIRNKRAAAAAPHSPGNKSKVVKPASKTRGPPGRVFFCSFKQYGCTSTFNSKNEWKRHVSSQHLKVGFWRCDLPGCCSSDKPNDFNRKDLFTQHLRRMHSPDQNKKGSTGEQSEEFEQSLPRIHTRCWKKQRDAPSQTQCATCNVVFTSWEERMEHMGKHYEGGSFCEESEDPGLVKWALHEGILCRGLSKRLVLASLVKTSHRK</sequence>
<evidence type="ECO:0000313" key="3">
    <source>
        <dbReference type="EMBL" id="QKX55302.1"/>
    </source>
</evidence>
<dbReference type="SMART" id="SM00355">
    <property type="entry name" value="ZnF_C2H2"/>
    <property type="match status" value="3"/>
</dbReference>
<name>A0A7H8QN76_TALRU</name>
<dbReference type="AlphaFoldDB" id="A0A7H8QN76"/>
<organism evidence="3 4">
    <name type="scientific">Talaromyces rugulosus</name>
    <name type="common">Penicillium rugulosum</name>
    <dbReference type="NCBI Taxonomy" id="121627"/>
    <lineage>
        <taxon>Eukaryota</taxon>
        <taxon>Fungi</taxon>
        <taxon>Dikarya</taxon>
        <taxon>Ascomycota</taxon>
        <taxon>Pezizomycotina</taxon>
        <taxon>Eurotiomycetes</taxon>
        <taxon>Eurotiomycetidae</taxon>
        <taxon>Eurotiales</taxon>
        <taxon>Trichocomaceae</taxon>
        <taxon>Talaromyces</taxon>
        <taxon>Talaromyces sect. Islandici</taxon>
    </lineage>
</organism>
<dbReference type="PANTHER" id="PTHR23225">
    <property type="entry name" value="ZINC FINGER PROTEIN"/>
    <property type="match status" value="1"/>
</dbReference>
<dbReference type="OrthoDB" id="5388486at2759"/>
<dbReference type="InterPro" id="IPR039970">
    <property type="entry name" value="TF_Grauzone"/>
</dbReference>
<accession>A0A7H8QN76</accession>
<dbReference type="GeneID" id="55989903"/>
<dbReference type="RefSeq" id="XP_035341481.1">
    <property type="nucleotide sequence ID" value="XM_035485588.1"/>
</dbReference>
<dbReference type="PANTHER" id="PTHR23225:SF2">
    <property type="entry name" value="AT09679P-RELATED"/>
    <property type="match status" value="1"/>
</dbReference>
<evidence type="ECO:0000256" key="1">
    <source>
        <dbReference type="SAM" id="MobiDB-lite"/>
    </source>
</evidence>
<feature type="compositionally biased region" description="Polar residues" evidence="1">
    <location>
        <begin position="183"/>
        <end position="195"/>
    </location>
</feature>
<dbReference type="Proteomes" id="UP000509510">
    <property type="component" value="Chromosome I"/>
</dbReference>
<evidence type="ECO:0000313" key="4">
    <source>
        <dbReference type="Proteomes" id="UP000509510"/>
    </source>
</evidence>
<feature type="compositionally biased region" description="Basic residues" evidence="1">
    <location>
        <begin position="237"/>
        <end position="251"/>
    </location>
</feature>
<dbReference type="KEGG" id="trg:TRUGW13939_02394"/>
<dbReference type="GO" id="GO:0003700">
    <property type="term" value="F:DNA-binding transcription factor activity"/>
    <property type="evidence" value="ECO:0007669"/>
    <property type="project" value="InterPro"/>
</dbReference>
<proteinExistence type="predicted"/>
<reference evidence="4" key="1">
    <citation type="submission" date="2020-06" db="EMBL/GenBank/DDBJ databases">
        <title>A chromosome-scale genome assembly of Talaromyces rugulosus W13939.</title>
        <authorList>
            <person name="Wang B."/>
            <person name="Guo L."/>
            <person name="Ye K."/>
            <person name="Wang L."/>
        </authorList>
    </citation>
    <scope>NUCLEOTIDE SEQUENCE [LARGE SCALE GENOMIC DNA]</scope>
    <source>
        <strain evidence="4">W13939</strain>
    </source>
</reference>
<keyword evidence="4" id="KW-1185">Reference proteome</keyword>
<feature type="region of interest" description="Disordered" evidence="1">
    <location>
        <begin position="103"/>
        <end position="128"/>
    </location>
</feature>
<dbReference type="PROSITE" id="PS00028">
    <property type="entry name" value="ZINC_FINGER_C2H2_1"/>
    <property type="match status" value="1"/>
</dbReference>
<dbReference type="InterPro" id="IPR013087">
    <property type="entry name" value="Znf_C2H2_type"/>
</dbReference>
<gene>
    <name evidence="3" type="ORF">TRUGW13939_02394</name>
</gene>
<dbReference type="EMBL" id="CP055898">
    <property type="protein sequence ID" value="QKX55302.1"/>
    <property type="molecule type" value="Genomic_DNA"/>
</dbReference>
<feature type="domain" description="C2H2-type" evidence="2">
    <location>
        <begin position="397"/>
        <end position="417"/>
    </location>
</feature>
<evidence type="ECO:0000259" key="2">
    <source>
        <dbReference type="PROSITE" id="PS00028"/>
    </source>
</evidence>
<feature type="region of interest" description="Disordered" evidence="1">
    <location>
        <begin position="165"/>
        <end position="285"/>
    </location>
</feature>
<protein>
    <recommendedName>
        <fullName evidence="2">C2H2-type domain-containing protein</fullName>
    </recommendedName>
</protein>